<dbReference type="Proteomes" id="UP000574931">
    <property type="component" value="Unassembled WGS sequence"/>
</dbReference>
<name>A0A2P9HI67_9HYPH</name>
<dbReference type="CDD" id="cd08946">
    <property type="entry name" value="SDR_e"/>
    <property type="match status" value="1"/>
</dbReference>
<dbReference type="EC" id="5.1.3.2" evidence="3"/>
<sequence>MKVLVTGSQGYIGSVMVPILVHAGHEVSGYDIGLYEHCLFEEGGAVVHVPTLRKDVRDVSPRDLEGFDAVIHLAALSNDPLGNLNEELTYDINHRASVAMAKAAKRAGVGRFLFASSCSNYGISDADLIDETGELKPVTAYGRSKVRAEQEIRELADANFCPVYLRPATAYGVSPFLRFDIVLNNLVAWAVTKGLIYLKSDGTPWRPIVHIRDISRAFMAAMEAPREKVFNEAFNVGSTEHNYRIRDIAGIVAETVPDCRIEFAEDAGPDTRSYRVSFEKLARVLPNAKPQWDAAAGAEELLAAYSRSTLTLEEFEGPRFQRIAHIRKLLEEGVLDSDLRRVELMQPPLRAIA</sequence>
<accession>A0A2P9HI67</accession>
<dbReference type="EMBL" id="OOFM01000004">
    <property type="protein sequence ID" value="SPL63821.1"/>
    <property type="molecule type" value="Genomic_DNA"/>
</dbReference>
<keyword evidence="5" id="KW-1185">Reference proteome</keyword>
<dbReference type="AlphaFoldDB" id="A0A2P9HI67"/>
<dbReference type="Gene3D" id="3.40.50.720">
    <property type="entry name" value="NAD(P)-binding Rossmann-like Domain"/>
    <property type="match status" value="1"/>
</dbReference>
<feature type="domain" description="NAD-dependent epimerase/dehydratase" evidence="1">
    <location>
        <begin position="3"/>
        <end position="237"/>
    </location>
</feature>
<dbReference type="SUPFAM" id="SSF51735">
    <property type="entry name" value="NAD(P)-binding Rossmann-fold domains"/>
    <property type="match status" value="1"/>
</dbReference>
<protein>
    <submittedName>
        <fullName evidence="2">SDR family oxidoreductase</fullName>
    </submittedName>
    <submittedName>
        <fullName evidence="3">UDP-glucose 4-epimerase</fullName>
        <ecNumber evidence="3">5.1.3.2</ecNumber>
    </submittedName>
</protein>
<evidence type="ECO:0000313" key="5">
    <source>
        <dbReference type="Proteomes" id="UP000574931"/>
    </source>
</evidence>
<keyword evidence="3" id="KW-0413">Isomerase</keyword>
<reference evidence="3" key="1">
    <citation type="submission" date="2017-12" db="EMBL/GenBank/DDBJ databases">
        <authorList>
            <person name="Hurst M.R.H."/>
        </authorList>
    </citation>
    <scope>NUCLEOTIDE SEQUENCE [LARGE SCALE GENOMIC DNA]</scope>
    <source>
        <strain evidence="3">FI11154</strain>
    </source>
</reference>
<evidence type="ECO:0000313" key="4">
    <source>
        <dbReference type="Proteomes" id="UP000246073"/>
    </source>
</evidence>
<dbReference type="Proteomes" id="UP000246073">
    <property type="component" value="Unassembled WGS sequence"/>
</dbReference>
<dbReference type="RefSeq" id="WP_109367687.1">
    <property type="nucleotide sequence ID" value="NZ_JABFCY010000015.1"/>
</dbReference>
<dbReference type="InterPro" id="IPR001509">
    <property type="entry name" value="Epimerase_deHydtase"/>
</dbReference>
<dbReference type="GO" id="GO:0003978">
    <property type="term" value="F:UDP-glucose 4-epimerase activity"/>
    <property type="evidence" value="ECO:0007669"/>
    <property type="project" value="UniProtKB-EC"/>
</dbReference>
<dbReference type="EMBL" id="JABFCY010000015">
    <property type="protein sequence ID" value="NNU62634.1"/>
    <property type="molecule type" value="Genomic_DNA"/>
</dbReference>
<evidence type="ECO:0000259" key="1">
    <source>
        <dbReference type="Pfam" id="PF01370"/>
    </source>
</evidence>
<gene>
    <name evidence="2" type="ORF">HKX02_20580</name>
    <name evidence="3" type="ORF">OHAE_3753</name>
</gene>
<organism evidence="3 4">
    <name type="scientific">Ochrobactrum soli</name>
    <dbReference type="NCBI Taxonomy" id="2448455"/>
    <lineage>
        <taxon>Bacteria</taxon>
        <taxon>Pseudomonadati</taxon>
        <taxon>Pseudomonadota</taxon>
        <taxon>Alphaproteobacteria</taxon>
        <taxon>Hyphomicrobiales</taxon>
        <taxon>Brucellaceae</taxon>
        <taxon>Brucella/Ochrobactrum group</taxon>
        <taxon>Ochrobactrum</taxon>
    </lineage>
</organism>
<reference evidence="2 5" key="3">
    <citation type="submission" date="2020-05" db="EMBL/GenBank/DDBJ databases">
        <title>Draft Genome Sequence of Ochrobactrum soli Isolated from Stable Fly Gut.</title>
        <authorList>
            <person name="Pileggi M.T."/>
            <person name="Vazhakkala L.J."/>
            <person name="Wong C.N."/>
        </authorList>
    </citation>
    <scope>NUCLEOTIDE SEQUENCE [LARGE SCALE GENOMIC DNA]</scope>
    <source>
        <strain evidence="2 5">MTP-C0764</strain>
    </source>
</reference>
<dbReference type="Pfam" id="PF01370">
    <property type="entry name" value="Epimerase"/>
    <property type="match status" value="1"/>
</dbReference>
<dbReference type="InterPro" id="IPR036291">
    <property type="entry name" value="NAD(P)-bd_dom_sf"/>
</dbReference>
<proteinExistence type="predicted"/>
<evidence type="ECO:0000313" key="2">
    <source>
        <dbReference type="EMBL" id="NNU62634.1"/>
    </source>
</evidence>
<dbReference type="PANTHER" id="PTHR43245:SF23">
    <property type="entry name" value="NAD(P)-BINDING DOMAIN-CONTAINING PROTEIN"/>
    <property type="match status" value="1"/>
</dbReference>
<evidence type="ECO:0000313" key="3">
    <source>
        <dbReference type="EMBL" id="SPL63821.1"/>
    </source>
</evidence>
<dbReference type="PANTHER" id="PTHR43245">
    <property type="entry name" value="BIFUNCTIONAL POLYMYXIN RESISTANCE PROTEIN ARNA"/>
    <property type="match status" value="1"/>
</dbReference>
<dbReference type="InterPro" id="IPR050177">
    <property type="entry name" value="Lipid_A_modif_metabolic_enz"/>
</dbReference>
<reference evidence="4" key="2">
    <citation type="submission" date="2017-12" db="EMBL/GenBank/DDBJ databases">
        <authorList>
            <person name="Diaz M."/>
        </authorList>
    </citation>
    <scope>NUCLEOTIDE SEQUENCE [LARGE SCALE GENOMIC DNA]</scope>
    <source>
        <strain evidence="4">FI11154</strain>
    </source>
</reference>